<evidence type="ECO:0000256" key="3">
    <source>
        <dbReference type="ARBA" id="ARBA00022763"/>
    </source>
</evidence>
<protein>
    <recommendedName>
        <fullName evidence="8">Abasic site processing protein</fullName>
        <ecNumber evidence="8">3.4.-.-</ecNumber>
    </recommendedName>
</protein>
<dbReference type="Proteomes" id="UP001606300">
    <property type="component" value="Unassembled WGS sequence"/>
</dbReference>
<evidence type="ECO:0000256" key="6">
    <source>
        <dbReference type="ARBA" id="ARBA00023125"/>
    </source>
</evidence>
<dbReference type="GO" id="GO:0016787">
    <property type="term" value="F:hydrolase activity"/>
    <property type="evidence" value="ECO:0007669"/>
    <property type="project" value="UniProtKB-KW"/>
</dbReference>
<evidence type="ECO:0000256" key="5">
    <source>
        <dbReference type="ARBA" id="ARBA00023124"/>
    </source>
</evidence>
<evidence type="ECO:0000313" key="10">
    <source>
        <dbReference type="EMBL" id="MFG6414719.1"/>
    </source>
</evidence>
<dbReference type="Gene3D" id="3.90.1680.10">
    <property type="entry name" value="SOS response associated peptidase-like"/>
    <property type="match status" value="1"/>
</dbReference>
<keyword evidence="7" id="KW-0456">Lyase</keyword>
<keyword evidence="6" id="KW-0238">DNA-binding</keyword>
<dbReference type="EC" id="3.4.-.-" evidence="8"/>
<keyword evidence="3" id="KW-0227">DNA damage</keyword>
<dbReference type="InterPro" id="IPR036590">
    <property type="entry name" value="SRAP-like"/>
</dbReference>
<evidence type="ECO:0000313" key="11">
    <source>
        <dbReference type="Proteomes" id="UP001606300"/>
    </source>
</evidence>
<evidence type="ECO:0000256" key="9">
    <source>
        <dbReference type="SAM" id="MobiDB-lite"/>
    </source>
</evidence>
<organism evidence="10 11">
    <name type="scientific">Pelomonas dachongensis</name>
    <dbReference type="NCBI Taxonomy" id="3299029"/>
    <lineage>
        <taxon>Bacteria</taxon>
        <taxon>Pseudomonadati</taxon>
        <taxon>Pseudomonadota</taxon>
        <taxon>Betaproteobacteria</taxon>
        <taxon>Burkholderiales</taxon>
        <taxon>Sphaerotilaceae</taxon>
        <taxon>Roseateles</taxon>
    </lineage>
</organism>
<dbReference type="Pfam" id="PF02586">
    <property type="entry name" value="SRAP"/>
    <property type="match status" value="1"/>
</dbReference>
<evidence type="ECO:0000256" key="4">
    <source>
        <dbReference type="ARBA" id="ARBA00022801"/>
    </source>
</evidence>
<sequence length="273" mass="30635">MCSNYEPVTDNDRLLACFGISLPDDADPAPHCSAGVVAPFIVRSEVKSPDALGDANFGLLGLLPHFATDISFGKHTNNCRTETMKSKPAFRESWWAGRRCVIPVQRISEWNYESGRPQMWQIQRADEEPMGLAGLWSEWTSPVGEKLLSFSMLTINADGHEVFGRMNAPDHEKRMPVILPISAQELWLYGSLKDAQRLLARYPAEHLQATPREQTAAARREPKSWQAVPDMFAPEWHAAAVEKPRRRTTRVTKASQQVPRPPEHPGPITGDLF</sequence>
<feature type="region of interest" description="Disordered" evidence="9">
    <location>
        <begin position="241"/>
        <end position="273"/>
    </location>
</feature>
<keyword evidence="5" id="KW-0190">Covalent protein-DNA linkage</keyword>
<dbReference type="InterPro" id="IPR003738">
    <property type="entry name" value="SRAP"/>
</dbReference>
<dbReference type="PANTHER" id="PTHR13604">
    <property type="entry name" value="DC12-RELATED"/>
    <property type="match status" value="1"/>
</dbReference>
<gene>
    <name evidence="10" type="ORF">ACG02S_12505</name>
</gene>
<dbReference type="SUPFAM" id="SSF143081">
    <property type="entry name" value="BB1717-like"/>
    <property type="match status" value="1"/>
</dbReference>
<dbReference type="PANTHER" id="PTHR13604:SF0">
    <property type="entry name" value="ABASIC SITE PROCESSING PROTEIN HMCES"/>
    <property type="match status" value="1"/>
</dbReference>
<dbReference type="RefSeq" id="WP_394470794.1">
    <property type="nucleotide sequence ID" value="NZ_JBIGHY010000004.1"/>
</dbReference>
<keyword evidence="4 8" id="KW-0378">Hydrolase</keyword>
<proteinExistence type="inferred from homology"/>
<dbReference type="EMBL" id="JBIGHY010000004">
    <property type="protein sequence ID" value="MFG6414719.1"/>
    <property type="molecule type" value="Genomic_DNA"/>
</dbReference>
<keyword evidence="2 8" id="KW-0645">Protease</keyword>
<accession>A0ABW7EMR1</accession>
<keyword evidence="11" id="KW-1185">Reference proteome</keyword>
<evidence type="ECO:0000256" key="1">
    <source>
        <dbReference type="ARBA" id="ARBA00008136"/>
    </source>
</evidence>
<evidence type="ECO:0000256" key="8">
    <source>
        <dbReference type="RuleBase" id="RU364100"/>
    </source>
</evidence>
<name>A0ABW7EMR1_9BURK</name>
<comment type="caution">
    <text evidence="10">The sequence shown here is derived from an EMBL/GenBank/DDBJ whole genome shotgun (WGS) entry which is preliminary data.</text>
</comment>
<evidence type="ECO:0000256" key="2">
    <source>
        <dbReference type="ARBA" id="ARBA00022670"/>
    </source>
</evidence>
<evidence type="ECO:0000256" key="7">
    <source>
        <dbReference type="ARBA" id="ARBA00023239"/>
    </source>
</evidence>
<comment type="similarity">
    <text evidence="1 8">Belongs to the SOS response-associated peptidase family.</text>
</comment>
<reference evidence="10 11" key="1">
    <citation type="submission" date="2024-09" db="EMBL/GenBank/DDBJ databases">
        <title>Novel species of the genus Pelomonas and Roseateles isolated from streams.</title>
        <authorList>
            <person name="Lu H."/>
        </authorList>
    </citation>
    <scope>NUCLEOTIDE SEQUENCE [LARGE SCALE GENOMIC DNA]</scope>
    <source>
        <strain evidence="10 11">DC23W</strain>
    </source>
</reference>